<protein>
    <recommendedName>
        <fullName evidence="1">Anaphase-promoting complex subunit 4</fullName>
    </recommendedName>
</protein>
<evidence type="ECO:0000256" key="5">
    <source>
        <dbReference type="ARBA" id="ARBA00023306"/>
    </source>
</evidence>
<dbReference type="PANTHER" id="PTHR13260">
    <property type="entry name" value="ANAPHASE PROMOTING COMPLEX SUBUNIT 4 APC4"/>
    <property type="match status" value="1"/>
</dbReference>
<evidence type="ECO:0000256" key="2">
    <source>
        <dbReference type="ARBA" id="ARBA00022618"/>
    </source>
</evidence>
<keyword evidence="3" id="KW-0498">Mitosis</keyword>
<comment type="caution">
    <text evidence="9">The sequence shown here is derived from an EMBL/GenBank/DDBJ whole genome shotgun (WGS) entry which is preliminary data.</text>
</comment>
<dbReference type="GO" id="GO:0005680">
    <property type="term" value="C:anaphase-promoting complex"/>
    <property type="evidence" value="ECO:0007669"/>
    <property type="project" value="InterPro"/>
</dbReference>
<keyword evidence="10" id="KW-1185">Reference proteome</keyword>
<dbReference type="GO" id="GO:0031145">
    <property type="term" value="P:anaphase-promoting complex-dependent catabolic process"/>
    <property type="evidence" value="ECO:0007669"/>
    <property type="project" value="InterPro"/>
</dbReference>
<organism evidence="9 10">
    <name type="scientific">Effrenium voratum</name>
    <dbReference type="NCBI Taxonomy" id="2562239"/>
    <lineage>
        <taxon>Eukaryota</taxon>
        <taxon>Sar</taxon>
        <taxon>Alveolata</taxon>
        <taxon>Dinophyceae</taxon>
        <taxon>Suessiales</taxon>
        <taxon>Symbiodiniaceae</taxon>
        <taxon>Effrenium</taxon>
    </lineage>
</organism>
<evidence type="ECO:0000256" key="6">
    <source>
        <dbReference type="SAM" id="MobiDB-lite"/>
    </source>
</evidence>
<dbReference type="GO" id="GO:0006364">
    <property type="term" value="P:rRNA processing"/>
    <property type="evidence" value="ECO:0007669"/>
    <property type="project" value="InterPro"/>
</dbReference>
<gene>
    <name evidence="9" type="ORF">EVOR1521_LOCUS27764</name>
</gene>
<evidence type="ECO:0000313" key="10">
    <source>
        <dbReference type="Proteomes" id="UP001178507"/>
    </source>
</evidence>
<feature type="compositionally biased region" description="Basic and acidic residues" evidence="6">
    <location>
        <begin position="1"/>
        <end position="19"/>
    </location>
</feature>
<dbReference type="PANTHER" id="PTHR13260:SF0">
    <property type="entry name" value="ANAPHASE-PROMOTING COMPLEX SUBUNIT 4"/>
    <property type="match status" value="1"/>
</dbReference>
<dbReference type="GO" id="GO:0051301">
    <property type="term" value="P:cell division"/>
    <property type="evidence" value="ECO:0007669"/>
    <property type="project" value="UniProtKB-KW"/>
</dbReference>
<feature type="domain" description="Anaphase-promoting complex subunit 4 long" evidence="8">
    <location>
        <begin position="554"/>
        <end position="737"/>
    </location>
</feature>
<keyword evidence="5" id="KW-0131">Cell cycle</keyword>
<dbReference type="Pfam" id="PF01782">
    <property type="entry name" value="RimM"/>
    <property type="match status" value="1"/>
</dbReference>
<feature type="domain" description="RimM N-terminal" evidence="7">
    <location>
        <begin position="91"/>
        <end position="188"/>
    </location>
</feature>
<evidence type="ECO:0000256" key="4">
    <source>
        <dbReference type="ARBA" id="ARBA00022786"/>
    </source>
</evidence>
<reference evidence="9" key="1">
    <citation type="submission" date="2023-08" db="EMBL/GenBank/DDBJ databases">
        <authorList>
            <person name="Chen Y."/>
            <person name="Shah S."/>
            <person name="Dougan E. K."/>
            <person name="Thang M."/>
            <person name="Chan C."/>
        </authorList>
    </citation>
    <scope>NUCLEOTIDE SEQUENCE</scope>
</reference>
<feature type="region of interest" description="Disordered" evidence="6">
    <location>
        <begin position="756"/>
        <end position="776"/>
    </location>
</feature>
<evidence type="ECO:0000259" key="7">
    <source>
        <dbReference type="Pfam" id="PF01782"/>
    </source>
</evidence>
<dbReference type="InterPro" id="IPR036976">
    <property type="entry name" value="RimM_N_sf"/>
</dbReference>
<dbReference type="GO" id="GO:0034399">
    <property type="term" value="C:nuclear periphery"/>
    <property type="evidence" value="ECO:0007669"/>
    <property type="project" value="TreeGrafter"/>
</dbReference>
<name>A0AA36JIG0_9DINO</name>
<feature type="region of interest" description="Disordered" evidence="6">
    <location>
        <begin position="524"/>
        <end position="544"/>
    </location>
</feature>
<feature type="region of interest" description="Disordered" evidence="6">
    <location>
        <begin position="1"/>
        <end position="59"/>
    </location>
</feature>
<dbReference type="Proteomes" id="UP001178507">
    <property type="component" value="Unassembled WGS sequence"/>
</dbReference>
<keyword evidence="4" id="KW-0833">Ubl conjugation pathway</keyword>
<dbReference type="Pfam" id="PF12896">
    <property type="entry name" value="ANAPC4"/>
    <property type="match status" value="1"/>
</dbReference>
<dbReference type="AlphaFoldDB" id="A0AA36JIG0"/>
<feature type="compositionally biased region" description="Basic residues" evidence="6">
    <location>
        <begin position="20"/>
        <end position="30"/>
    </location>
</feature>
<dbReference type="InterPro" id="IPR024790">
    <property type="entry name" value="APC4_long_dom"/>
</dbReference>
<accession>A0AA36JIG0</accession>
<evidence type="ECO:0000256" key="1">
    <source>
        <dbReference type="ARBA" id="ARBA00016067"/>
    </source>
</evidence>
<proteinExistence type="predicted"/>
<dbReference type="InterPro" id="IPR002676">
    <property type="entry name" value="RimM_N"/>
</dbReference>
<dbReference type="InterPro" id="IPR024789">
    <property type="entry name" value="APC4"/>
</dbReference>
<evidence type="ECO:0000313" key="9">
    <source>
        <dbReference type="EMBL" id="CAJ1405598.1"/>
    </source>
</evidence>
<dbReference type="Gene3D" id="2.40.30.60">
    <property type="entry name" value="RimM"/>
    <property type="match status" value="1"/>
</dbReference>
<evidence type="ECO:0000259" key="8">
    <source>
        <dbReference type="Pfam" id="PF12896"/>
    </source>
</evidence>
<dbReference type="GO" id="GO:0070979">
    <property type="term" value="P:protein K11-linked ubiquitination"/>
    <property type="evidence" value="ECO:0007669"/>
    <property type="project" value="TreeGrafter"/>
</dbReference>
<keyword evidence="2" id="KW-0132">Cell division</keyword>
<sequence>MQEVRNDTERRMLWGDMRKKSGGHKRYRGKKVGEEEGKMKFNRGFPLEDTEDQEAADQERDRKWLDMWRATWPEGHALDPHDPESFGFAFVGVVTGAHGVHGDVRVRADDFLCDQGYDPATHLARRNFSNFTEDSKRVHLKAPHRRFPRPFRILTGKRVQRRVFALRLHGVESPEEAVALRGYKVYALEPPPSAKVQEEDQGGIDLYDAGTTTFATRDALGLIGSKCVMVTGQVSEETLGEFAAAASPAEAKEVLANAGAELQHFGDISAVVPDYKIARRHRGRKAAHDLLDITLVNEVNGGEGKYLYEPDPESNTGKALDMDEWRTADPNFERVVYVPFVPDMIARIDADRSGSTVYFSLPSDYIQKTSFSCRKRIVDERGLLVIPRGPQDGETGAVLHTRRSHTAPITAFCWIDAGDLEDTWLARSSMLPPLLSVPSAPSNMYAETPSKEELSPSGFTLLVSLDEAGHLVVAARGTFPLQAQNLFEGQFGKLSEQCRRPMAVQLSPDLRCLAVLLGPGGSGARTPEGPCARTPSPRPSQAWSHPGELGLAVVVLDVRKFAVRRRELAHCSAMSERLCAVASYALQAVETLATVWRSAASTFVNKMRALIDCIQAYSGAGSKAKGTVHSELLYTLCTGNPSDPVHAFLTRQTTPQQLSRIEKSLMQALDYVNLVTTTRLQVAVQHLQSILQDLKACAGRFSSLGLDFGLLDELETQVTGFSALTEQLLLDVSAARRFARTLFQLFLYQAQKLSEGAPEAGTPSSRADGSYAAPSPSEVDDFVAAVRQQSLELEDVTARIGTRPKVSGEDGRESLASKMARLVSDAERLGQRICSAMARHSSPLLCQSLEVVSPWRAVYSELRAAAGADMAAGVPSPRGLGRPMLHMAWQDLPQQKDTLVESLPEELLLLWAGGATEAKLNLARVRFSVGKREAAVQPKLDLATVKANASSTGHFLLCRCYDADRIAALVLQEEPSRSATVCLIDMTDLEFHPFGSEASAILSDMQVSQSAPLPESYLWASAMRVMSQRGVCSIYSWRARRLLTLDMEAVDEMDDAD</sequence>
<dbReference type="EMBL" id="CAUJNA010003593">
    <property type="protein sequence ID" value="CAJ1405598.1"/>
    <property type="molecule type" value="Genomic_DNA"/>
</dbReference>
<evidence type="ECO:0000256" key="3">
    <source>
        <dbReference type="ARBA" id="ARBA00022776"/>
    </source>
</evidence>